<name>A0ABV2WYZ9_9NOCA</name>
<feature type="transmembrane region" description="Helical" evidence="1">
    <location>
        <begin position="88"/>
        <end position="107"/>
    </location>
</feature>
<organism evidence="3 4">
    <name type="scientific">Nocardia rhamnosiphila</name>
    <dbReference type="NCBI Taxonomy" id="426716"/>
    <lineage>
        <taxon>Bacteria</taxon>
        <taxon>Bacillati</taxon>
        <taxon>Actinomycetota</taxon>
        <taxon>Actinomycetes</taxon>
        <taxon>Mycobacteriales</taxon>
        <taxon>Nocardiaceae</taxon>
        <taxon>Nocardia</taxon>
    </lineage>
</organism>
<feature type="chain" id="PRO_5046829197" evidence="2">
    <location>
        <begin position="33"/>
        <end position="138"/>
    </location>
</feature>
<gene>
    <name evidence="3" type="ORF">ABZ510_30045</name>
</gene>
<keyword evidence="1" id="KW-1133">Transmembrane helix</keyword>
<feature type="signal peptide" evidence="2">
    <location>
        <begin position="1"/>
        <end position="32"/>
    </location>
</feature>
<comment type="caution">
    <text evidence="3">The sequence shown here is derived from an EMBL/GenBank/DDBJ whole genome shotgun (WGS) entry which is preliminary data.</text>
</comment>
<dbReference type="RefSeq" id="WP_356959444.1">
    <property type="nucleotide sequence ID" value="NZ_JBEYBD010000029.1"/>
</dbReference>
<keyword evidence="1" id="KW-0472">Membrane</keyword>
<dbReference type="InterPro" id="IPR058714">
    <property type="entry name" value="LpqS"/>
</dbReference>
<keyword evidence="4" id="KW-1185">Reference proteome</keyword>
<dbReference type="Pfam" id="PF26327">
    <property type="entry name" value="LpqS"/>
    <property type="match status" value="1"/>
</dbReference>
<reference evidence="3 4" key="1">
    <citation type="submission" date="2024-06" db="EMBL/GenBank/DDBJ databases">
        <title>The Natural Products Discovery Center: Release of the First 8490 Sequenced Strains for Exploring Actinobacteria Biosynthetic Diversity.</title>
        <authorList>
            <person name="Kalkreuter E."/>
            <person name="Kautsar S.A."/>
            <person name="Yang D."/>
            <person name="Bader C.D."/>
            <person name="Teijaro C.N."/>
            <person name="Fluegel L."/>
            <person name="Davis C.M."/>
            <person name="Simpson J.R."/>
            <person name="Lauterbach L."/>
            <person name="Steele A.D."/>
            <person name="Gui C."/>
            <person name="Meng S."/>
            <person name="Li G."/>
            <person name="Viehrig K."/>
            <person name="Ye F."/>
            <person name="Su P."/>
            <person name="Kiefer A.F."/>
            <person name="Nichols A."/>
            <person name="Cepeda A.J."/>
            <person name="Yan W."/>
            <person name="Fan B."/>
            <person name="Jiang Y."/>
            <person name="Adhikari A."/>
            <person name="Zheng C.-J."/>
            <person name="Schuster L."/>
            <person name="Cowan T.M."/>
            <person name="Smanski M.J."/>
            <person name="Chevrette M.G."/>
            <person name="De Carvalho L.P.S."/>
            <person name="Shen B."/>
        </authorList>
    </citation>
    <scope>NUCLEOTIDE SEQUENCE [LARGE SCALE GENOMIC DNA]</scope>
    <source>
        <strain evidence="3 4">NPDC019708</strain>
    </source>
</reference>
<sequence>MNVSARLRRTSVALLMAVLLITPILHCTLQGADEHTHPASAVAALTVNSSHTDQLLGMSGHLGDHGDQHMVYCLEKSLLPSGGATIPLLLWMAFIGLATVAVVALVFTSTRGIRGPPGAGPPVVNGQAILTNFCISRR</sequence>
<evidence type="ECO:0000313" key="3">
    <source>
        <dbReference type="EMBL" id="MEU1956081.1"/>
    </source>
</evidence>
<dbReference type="EMBL" id="JBEYBF010000032">
    <property type="protein sequence ID" value="MEU1956081.1"/>
    <property type="molecule type" value="Genomic_DNA"/>
</dbReference>
<evidence type="ECO:0000256" key="2">
    <source>
        <dbReference type="SAM" id="SignalP"/>
    </source>
</evidence>
<evidence type="ECO:0000313" key="4">
    <source>
        <dbReference type="Proteomes" id="UP001550628"/>
    </source>
</evidence>
<keyword evidence="2" id="KW-0732">Signal</keyword>
<dbReference type="Proteomes" id="UP001550628">
    <property type="component" value="Unassembled WGS sequence"/>
</dbReference>
<evidence type="ECO:0000256" key="1">
    <source>
        <dbReference type="SAM" id="Phobius"/>
    </source>
</evidence>
<proteinExistence type="predicted"/>
<accession>A0ABV2WYZ9</accession>
<keyword evidence="1" id="KW-0812">Transmembrane</keyword>
<protein>
    <submittedName>
        <fullName evidence="3">Uncharacterized protein</fullName>
    </submittedName>
</protein>